<evidence type="ECO:0000256" key="1">
    <source>
        <dbReference type="SAM" id="MobiDB-lite"/>
    </source>
</evidence>
<evidence type="ECO:0000313" key="2">
    <source>
        <dbReference type="EMBL" id="MFD1364502.1"/>
    </source>
</evidence>
<accession>A0ABW4A377</accession>
<gene>
    <name evidence="2" type="ORF">ACFQ5G_03990</name>
</gene>
<proteinExistence type="predicted"/>
<reference evidence="3" key="1">
    <citation type="journal article" date="2019" name="Int. J. Syst. Evol. Microbiol.">
        <title>The Global Catalogue of Microorganisms (GCM) 10K type strain sequencing project: providing services to taxonomists for standard genome sequencing and annotation.</title>
        <authorList>
            <consortium name="The Broad Institute Genomics Platform"/>
            <consortium name="The Broad Institute Genome Sequencing Center for Infectious Disease"/>
            <person name="Wu L."/>
            <person name="Ma J."/>
        </authorList>
    </citation>
    <scope>NUCLEOTIDE SEQUENCE [LARGE SCALE GENOMIC DNA]</scope>
    <source>
        <strain evidence="3">CCM 7526</strain>
    </source>
</reference>
<dbReference type="RefSeq" id="WP_378078306.1">
    <property type="nucleotide sequence ID" value="NZ_JBHTMK010000005.1"/>
</dbReference>
<name>A0ABW4A377_9ACTN</name>
<keyword evidence="3" id="KW-1185">Reference proteome</keyword>
<feature type="region of interest" description="Disordered" evidence="1">
    <location>
        <begin position="285"/>
        <end position="307"/>
    </location>
</feature>
<organism evidence="2 3">
    <name type="scientific">Actinoplanes sichuanensis</name>
    <dbReference type="NCBI Taxonomy" id="512349"/>
    <lineage>
        <taxon>Bacteria</taxon>
        <taxon>Bacillati</taxon>
        <taxon>Actinomycetota</taxon>
        <taxon>Actinomycetes</taxon>
        <taxon>Micromonosporales</taxon>
        <taxon>Micromonosporaceae</taxon>
        <taxon>Actinoplanes</taxon>
    </lineage>
</organism>
<dbReference type="EMBL" id="JBHTMK010000005">
    <property type="protein sequence ID" value="MFD1364502.1"/>
    <property type="molecule type" value="Genomic_DNA"/>
</dbReference>
<protein>
    <submittedName>
        <fullName evidence="2">Uncharacterized protein</fullName>
    </submittedName>
</protein>
<comment type="caution">
    <text evidence="2">The sequence shown here is derived from an EMBL/GenBank/DDBJ whole genome shotgun (WGS) entry which is preliminary data.</text>
</comment>
<evidence type="ECO:0000313" key="3">
    <source>
        <dbReference type="Proteomes" id="UP001597183"/>
    </source>
</evidence>
<dbReference type="Proteomes" id="UP001597183">
    <property type="component" value="Unassembled WGS sequence"/>
</dbReference>
<sequence length="477" mass="53355">MADATVIAARRYSDQHPGYRLAYAGEAAIPVSLLTLDVLVQQRKKLPVVDEFVLRLADHGIHKIDNMAAFLGVDTPTISDAVAHQLSEETVEYRPDTLGGRNVRLTYGGRRAVEEMSTVTPQRTEYQQAFDRLLWRPIPHTRADLITRADTEAQGMLVLPSARTAEVTAGEVTPRQLNRLLDQAQQDTSRSEAEVLSVEAITRQPRLFLPAVLLVYASETADDLRFNLVVDDTLSEAHDTGLHQAGGLGRTHITIETGRTDLDLPARLIEQRATYDIVRDLQRRAEQPPATTGDPHPATAADGAADRERAAARAELDNLTVRSVPFFEHRELLTRALDTSRTRFVLAAPYLRDAVVNGDLLAKLEIMLRRPGLTARIAYGLGHDLKHTDATALDRLRKLAGRHPRLTLVHLAEPHPNILIFDDTVVHSDFDWLSFRDQPTHTYRPDEGTLVRDTNHVDQQHQRYAELIDHAKPVTRT</sequence>